<protein>
    <submittedName>
        <fullName evidence="1">Uncharacterized protein</fullName>
    </submittedName>
</protein>
<dbReference type="STRING" id="1799789.AX660_00380"/>
<proteinExistence type="predicted"/>
<dbReference type="EMBL" id="LSNE01000001">
    <property type="protein sequence ID" value="KXI30957.1"/>
    <property type="molecule type" value="Genomic_DNA"/>
</dbReference>
<evidence type="ECO:0000313" key="1">
    <source>
        <dbReference type="EMBL" id="KXI30957.1"/>
    </source>
</evidence>
<dbReference type="Proteomes" id="UP000070299">
    <property type="component" value="Unassembled WGS sequence"/>
</dbReference>
<keyword evidence="2" id="KW-1185">Reference proteome</keyword>
<accession>A0A136A6V5</accession>
<reference evidence="2" key="1">
    <citation type="submission" date="2016-02" db="EMBL/GenBank/DDBJ databases">
        <authorList>
            <person name="Schultz-Johansen M."/>
            <person name="Glaring M.A."/>
            <person name="Bech P.K."/>
            <person name="Stougaard P."/>
        </authorList>
    </citation>
    <scope>NUCLEOTIDE SEQUENCE [LARGE SCALE GENOMIC DNA]</scope>
    <source>
        <strain evidence="2">S66</strain>
    </source>
</reference>
<name>A0A136A6V5_9ALTE</name>
<dbReference type="AlphaFoldDB" id="A0A136A6V5"/>
<gene>
    <name evidence="1" type="ORF">AX660_00380</name>
</gene>
<sequence>MPLATNLSGTNLNSCKLACEAGESQDVTNKLVDWLVIFGYFVALRQMAYQQEVVARNRVICNDNQGCKRLFQKSTLVKIASL</sequence>
<evidence type="ECO:0000313" key="2">
    <source>
        <dbReference type="Proteomes" id="UP000070299"/>
    </source>
</evidence>
<organism evidence="1 2">
    <name type="scientific">Paraglaciecola hydrolytica</name>
    <dbReference type="NCBI Taxonomy" id="1799789"/>
    <lineage>
        <taxon>Bacteria</taxon>
        <taxon>Pseudomonadati</taxon>
        <taxon>Pseudomonadota</taxon>
        <taxon>Gammaproteobacteria</taxon>
        <taxon>Alteromonadales</taxon>
        <taxon>Alteromonadaceae</taxon>
        <taxon>Paraglaciecola</taxon>
    </lineage>
</organism>
<comment type="caution">
    <text evidence="1">The sequence shown here is derived from an EMBL/GenBank/DDBJ whole genome shotgun (WGS) entry which is preliminary data.</text>
</comment>